<dbReference type="Pfam" id="PF00528">
    <property type="entry name" value="BPD_transp_1"/>
    <property type="match status" value="1"/>
</dbReference>
<feature type="transmembrane region" description="Helical" evidence="7">
    <location>
        <begin position="37"/>
        <end position="62"/>
    </location>
</feature>
<evidence type="ECO:0000256" key="5">
    <source>
        <dbReference type="ARBA" id="ARBA00022989"/>
    </source>
</evidence>
<evidence type="ECO:0000259" key="8">
    <source>
        <dbReference type="PROSITE" id="PS50928"/>
    </source>
</evidence>
<dbReference type="RefSeq" id="WP_277532806.1">
    <property type="nucleotide sequence ID" value="NZ_JAPDIA010000003.1"/>
</dbReference>
<proteinExistence type="inferred from homology"/>
<evidence type="ECO:0000256" key="2">
    <source>
        <dbReference type="ARBA" id="ARBA00022448"/>
    </source>
</evidence>
<sequence length="304" mass="32898">MNEQTAAMGKPVPHKRRDGAASGLSGARFAAVAGRTVLWLFLLIVAALTLFPILMTVTGSLMTNADLMSGGHILPTDWQFGNYAEAWRQSNFARFTWNSVYMSVAATVGTLLVAAAAAYVVDRRVFPGRALYVGLQASTMFVSVGAVVLRPQFDLMVKLHLNSSLWGVILILISAHASTFFILLGFFKAIPRELDESAMLDGSGFIRTFYRIILPLLAPGLGVSGLFAFRHAWNEYILPLVFTLTDPHLQTLTVGLANLRYGSSAAMQLNLMMAGACLSILPMLVVYILANKSFMQATAGSVKG</sequence>
<gene>
    <name evidence="9" type="ORF">OMP40_16475</name>
</gene>
<feature type="domain" description="ABC transmembrane type-1" evidence="8">
    <location>
        <begin position="96"/>
        <end position="290"/>
    </location>
</feature>
<dbReference type="InterPro" id="IPR035906">
    <property type="entry name" value="MetI-like_sf"/>
</dbReference>
<evidence type="ECO:0000256" key="4">
    <source>
        <dbReference type="ARBA" id="ARBA00022692"/>
    </source>
</evidence>
<dbReference type="Gene3D" id="1.10.3720.10">
    <property type="entry name" value="MetI-like"/>
    <property type="match status" value="1"/>
</dbReference>
<comment type="caution">
    <text evidence="9">The sequence shown here is derived from an EMBL/GenBank/DDBJ whole genome shotgun (WGS) entry which is preliminary data.</text>
</comment>
<dbReference type="InterPro" id="IPR000515">
    <property type="entry name" value="MetI-like"/>
</dbReference>
<dbReference type="Proteomes" id="UP001153404">
    <property type="component" value="Unassembled WGS sequence"/>
</dbReference>
<evidence type="ECO:0000256" key="6">
    <source>
        <dbReference type="ARBA" id="ARBA00023136"/>
    </source>
</evidence>
<dbReference type="GO" id="GO:0005886">
    <property type="term" value="C:plasma membrane"/>
    <property type="evidence" value="ECO:0007669"/>
    <property type="project" value="UniProtKB-SubCell"/>
</dbReference>
<feature type="transmembrane region" description="Helical" evidence="7">
    <location>
        <begin position="208"/>
        <end position="230"/>
    </location>
</feature>
<keyword evidence="2 7" id="KW-0813">Transport</keyword>
<feature type="transmembrane region" description="Helical" evidence="7">
    <location>
        <begin position="269"/>
        <end position="290"/>
    </location>
</feature>
<comment type="subcellular location">
    <subcellularLocation>
        <location evidence="1 7">Cell membrane</location>
        <topology evidence="1 7">Multi-pass membrane protein</topology>
    </subcellularLocation>
</comment>
<keyword evidence="5 7" id="KW-1133">Transmembrane helix</keyword>
<protein>
    <submittedName>
        <fullName evidence="9">Carbohydrate ABC transporter permease</fullName>
    </submittedName>
</protein>
<dbReference type="PANTHER" id="PTHR43744:SF8">
    <property type="entry name" value="SN-GLYCEROL-3-PHOSPHATE TRANSPORT SYSTEM PERMEASE PROTEIN UGPE"/>
    <property type="match status" value="1"/>
</dbReference>
<organism evidence="9 10">
    <name type="scientific">Cohnella rhizosphaerae</name>
    <dbReference type="NCBI Taxonomy" id="1457232"/>
    <lineage>
        <taxon>Bacteria</taxon>
        <taxon>Bacillati</taxon>
        <taxon>Bacillota</taxon>
        <taxon>Bacilli</taxon>
        <taxon>Bacillales</taxon>
        <taxon>Paenibacillaceae</taxon>
        <taxon>Cohnella</taxon>
    </lineage>
</organism>
<keyword evidence="10" id="KW-1185">Reference proteome</keyword>
<accession>A0A9X4KU07</accession>
<reference evidence="9" key="1">
    <citation type="submission" date="2022-10" db="EMBL/GenBank/DDBJ databases">
        <title>Comparative genomic analysis of Cohnella hashimotonis sp. nov., isolated from the International Space Station.</title>
        <authorList>
            <person name="Simpson A."/>
            <person name="Venkateswaran K."/>
        </authorList>
    </citation>
    <scope>NUCLEOTIDE SEQUENCE</scope>
    <source>
        <strain evidence="9">DSM 28161</strain>
    </source>
</reference>
<evidence type="ECO:0000256" key="1">
    <source>
        <dbReference type="ARBA" id="ARBA00004651"/>
    </source>
</evidence>
<feature type="transmembrane region" description="Helical" evidence="7">
    <location>
        <begin position="100"/>
        <end position="121"/>
    </location>
</feature>
<dbReference type="AlphaFoldDB" id="A0A9X4KU07"/>
<feature type="transmembrane region" description="Helical" evidence="7">
    <location>
        <begin position="165"/>
        <end position="187"/>
    </location>
</feature>
<evidence type="ECO:0000313" key="10">
    <source>
        <dbReference type="Proteomes" id="UP001153404"/>
    </source>
</evidence>
<dbReference type="GO" id="GO:0055085">
    <property type="term" value="P:transmembrane transport"/>
    <property type="evidence" value="ECO:0007669"/>
    <property type="project" value="InterPro"/>
</dbReference>
<evidence type="ECO:0000313" key="9">
    <source>
        <dbReference type="EMBL" id="MDG0810785.1"/>
    </source>
</evidence>
<keyword evidence="4 7" id="KW-0812">Transmembrane</keyword>
<comment type="similarity">
    <text evidence="7">Belongs to the binding-protein-dependent transport system permease family.</text>
</comment>
<dbReference type="CDD" id="cd06261">
    <property type="entry name" value="TM_PBP2"/>
    <property type="match status" value="1"/>
</dbReference>
<dbReference type="PROSITE" id="PS50928">
    <property type="entry name" value="ABC_TM1"/>
    <property type="match status" value="1"/>
</dbReference>
<feature type="transmembrane region" description="Helical" evidence="7">
    <location>
        <begin position="133"/>
        <end position="153"/>
    </location>
</feature>
<keyword evidence="6 7" id="KW-0472">Membrane</keyword>
<name>A0A9X4KU07_9BACL</name>
<evidence type="ECO:0000256" key="3">
    <source>
        <dbReference type="ARBA" id="ARBA00022475"/>
    </source>
</evidence>
<dbReference type="SUPFAM" id="SSF161098">
    <property type="entry name" value="MetI-like"/>
    <property type="match status" value="1"/>
</dbReference>
<evidence type="ECO:0000256" key="7">
    <source>
        <dbReference type="RuleBase" id="RU363032"/>
    </source>
</evidence>
<keyword evidence="3" id="KW-1003">Cell membrane</keyword>
<dbReference type="EMBL" id="JAPDIA010000003">
    <property type="protein sequence ID" value="MDG0810785.1"/>
    <property type="molecule type" value="Genomic_DNA"/>
</dbReference>
<dbReference type="PANTHER" id="PTHR43744">
    <property type="entry name" value="ABC TRANSPORTER PERMEASE PROTEIN MG189-RELATED-RELATED"/>
    <property type="match status" value="1"/>
</dbReference>